<evidence type="ECO:0000313" key="1">
    <source>
        <dbReference type="EMBL" id="CAH1725923.1"/>
    </source>
</evidence>
<protein>
    <submittedName>
        <fullName evidence="1">Uncharacterized protein</fullName>
    </submittedName>
</protein>
<dbReference type="AlphaFoldDB" id="A0A9P0NMF6"/>
<reference evidence="1" key="1">
    <citation type="submission" date="2022-02" db="EMBL/GenBank/DDBJ databases">
        <authorList>
            <person name="King R."/>
        </authorList>
    </citation>
    <scope>NUCLEOTIDE SEQUENCE</scope>
</reference>
<sequence length="106" mass="11935">MLTTGEDENDRSAIHNEVYDRGNDLDVLHELIEEHVESLSNEQLGSIGNFGLSARTFCNEANTIGGPNYISDLFTEEELSASSSNDNDYEHLNFENENYSFLDNIL</sequence>
<organism evidence="1 2">
    <name type="scientific">Aphis gossypii</name>
    <name type="common">Cotton aphid</name>
    <dbReference type="NCBI Taxonomy" id="80765"/>
    <lineage>
        <taxon>Eukaryota</taxon>
        <taxon>Metazoa</taxon>
        <taxon>Ecdysozoa</taxon>
        <taxon>Arthropoda</taxon>
        <taxon>Hexapoda</taxon>
        <taxon>Insecta</taxon>
        <taxon>Pterygota</taxon>
        <taxon>Neoptera</taxon>
        <taxon>Paraneoptera</taxon>
        <taxon>Hemiptera</taxon>
        <taxon>Sternorrhyncha</taxon>
        <taxon>Aphidomorpha</taxon>
        <taxon>Aphidoidea</taxon>
        <taxon>Aphididae</taxon>
        <taxon>Aphidini</taxon>
        <taxon>Aphis</taxon>
        <taxon>Aphis</taxon>
    </lineage>
</organism>
<dbReference type="Proteomes" id="UP001154329">
    <property type="component" value="Chromosome 2"/>
</dbReference>
<proteinExistence type="predicted"/>
<gene>
    <name evidence="1" type="ORF">APHIGO_LOCUS6916</name>
</gene>
<evidence type="ECO:0000313" key="2">
    <source>
        <dbReference type="Proteomes" id="UP001154329"/>
    </source>
</evidence>
<accession>A0A9P0NMF6</accession>
<reference evidence="1" key="2">
    <citation type="submission" date="2022-10" db="EMBL/GenBank/DDBJ databases">
        <authorList>
            <consortium name="ENA_rothamsted_submissions"/>
            <consortium name="culmorum"/>
            <person name="King R."/>
        </authorList>
    </citation>
    <scope>NUCLEOTIDE SEQUENCE</scope>
</reference>
<dbReference type="EMBL" id="OU899035">
    <property type="protein sequence ID" value="CAH1725923.1"/>
    <property type="molecule type" value="Genomic_DNA"/>
</dbReference>
<name>A0A9P0NMF6_APHGO</name>
<keyword evidence="2" id="KW-1185">Reference proteome</keyword>